<reference evidence="2 3" key="1">
    <citation type="submission" date="2018-03" db="EMBL/GenBank/DDBJ databases">
        <title>Actinopolyspora mortivallis from Sahara, screening for active biomolecules.</title>
        <authorList>
            <person name="Selama O."/>
            <person name="Wellington E.M.H."/>
            <person name="Hacene H."/>
        </authorList>
    </citation>
    <scope>NUCLEOTIDE SEQUENCE [LARGE SCALE GENOMIC DNA]</scope>
    <source>
        <strain evidence="2 3">M5A</strain>
    </source>
</reference>
<dbReference type="Proteomes" id="UP000239352">
    <property type="component" value="Unassembled WGS sequence"/>
</dbReference>
<keyword evidence="3" id="KW-1185">Reference proteome</keyword>
<evidence type="ECO:0000313" key="3">
    <source>
        <dbReference type="Proteomes" id="UP000239352"/>
    </source>
</evidence>
<gene>
    <name evidence="2" type="ORF">CEP50_01625</name>
</gene>
<sequence>MDDSEGYDGDGSAPDEAEDPGFSEVLRRQSAGWRLLAERMHPQQQPALDELDKLGLDSESLRATFDQFRQQALLLHNAMSAQARAYDEMMEAGGPDDPEAYENYRLATEFITDLMPW</sequence>
<proteinExistence type="predicted"/>
<dbReference type="STRING" id="1050202.GCA_000384035_01162"/>
<protein>
    <submittedName>
        <fullName evidence="2">Uncharacterized protein</fullName>
    </submittedName>
</protein>
<dbReference type="InParanoid" id="A0A2T0H1N5"/>
<organism evidence="2 3">
    <name type="scientific">Actinopolyspora mortivallis</name>
    <dbReference type="NCBI Taxonomy" id="33906"/>
    <lineage>
        <taxon>Bacteria</taxon>
        <taxon>Bacillati</taxon>
        <taxon>Actinomycetota</taxon>
        <taxon>Actinomycetes</taxon>
        <taxon>Actinopolysporales</taxon>
        <taxon>Actinopolysporaceae</taxon>
        <taxon>Actinopolyspora</taxon>
    </lineage>
</organism>
<feature type="compositionally biased region" description="Acidic residues" evidence="1">
    <location>
        <begin position="1"/>
        <end position="21"/>
    </location>
</feature>
<evidence type="ECO:0000313" key="2">
    <source>
        <dbReference type="EMBL" id="PRW65247.1"/>
    </source>
</evidence>
<accession>A0A2T0H1N5</accession>
<dbReference type="RefSeq" id="WP_106112114.1">
    <property type="nucleotide sequence ID" value="NZ_PVSR01000001.1"/>
</dbReference>
<dbReference type="EMBL" id="PVSR01000001">
    <property type="protein sequence ID" value="PRW65247.1"/>
    <property type="molecule type" value="Genomic_DNA"/>
</dbReference>
<feature type="region of interest" description="Disordered" evidence="1">
    <location>
        <begin position="1"/>
        <end position="24"/>
    </location>
</feature>
<dbReference type="AlphaFoldDB" id="A0A2T0H1N5"/>
<comment type="caution">
    <text evidence="2">The sequence shown here is derived from an EMBL/GenBank/DDBJ whole genome shotgun (WGS) entry which is preliminary data.</text>
</comment>
<name>A0A2T0H1N5_ACTMO</name>
<evidence type="ECO:0000256" key="1">
    <source>
        <dbReference type="SAM" id="MobiDB-lite"/>
    </source>
</evidence>